<dbReference type="OrthoDB" id="416269at2759"/>
<gene>
    <name evidence="3" type="ORF">C1SCF055_LOCUS7478</name>
</gene>
<keyword evidence="2" id="KW-1133">Transmembrane helix</keyword>
<keyword evidence="2" id="KW-0812">Transmembrane</keyword>
<evidence type="ECO:0000256" key="2">
    <source>
        <dbReference type="SAM" id="Phobius"/>
    </source>
</evidence>
<dbReference type="EMBL" id="CAMXCT020000493">
    <property type="protein sequence ID" value="CAL1132911.1"/>
    <property type="molecule type" value="Genomic_DNA"/>
</dbReference>
<evidence type="ECO:0000313" key="3">
    <source>
        <dbReference type="EMBL" id="CAI3979536.1"/>
    </source>
</evidence>
<organism evidence="3">
    <name type="scientific">Cladocopium goreaui</name>
    <dbReference type="NCBI Taxonomy" id="2562237"/>
    <lineage>
        <taxon>Eukaryota</taxon>
        <taxon>Sar</taxon>
        <taxon>Alveolata</taxon>
        <taxon>Dinophyceae</taxon>
        <taxon>Suessiales</taxon>
        <taxon>Symbiodiniaceae</taxon>
        <taxon>Cladocopium</taxon>
    </lineage>
</organism>
<name>A0A9P1FKS0_9DINO</name>
<dbReference type="AlphaFoldDB" id="A0A9P1FKS0"/>
<reference evidence="4 5" key="2">
    <citation type="submission" date="2024-05" db="EMBL/GenBank/DDBJ databases">
        <authorList>
            <person name="Chen Y."/>
            <person name="Shah S."/>
            <person name="Dougan E. K."/>
            <person name="Thang M."/>
            <person name="Chan C."/>
        </authorList>
    </citation>
    <scope>NUCLEOTIDE SEQUENCE [LARGE SCALE GENOMIC DNA]</scope>
</reference>
<feature type="transmembrane region" description="Helical" evidence="2">
    <location>
        <begin position="34"/>
        <end position="53"/>
    </location>
</feature>
<reference evidence="3" key="1">
    <citation type="submission" date="2022-10" db="EMBL/GenBank/DDBJ databases">
        <authorList>
            <person name="Chen Y."/>
            <person name="Dougan E. K."/>
            <person name="Chan C."/>
            <person name="Rhodes N."/>
            <person name="Thang M."/>
        </authorList>
    </citation>
    <scope>NUCLEOTIDE SEQUENCE</scope>
</reference>
<comment type="caution">
    <text evidence="3">The sequence shown here is derived from an EMBL/GenBank/DDBJ whole genome shotgun (WGS) entry which is preliminary data.</text>
</comment>
<dbReference type="EMBL" id="CAMXCT010000493">
    <property type="protein sequence ID" value="CAI3979536.1"/>
    <property type="molecule type" value="Genomic_DNA"/>
</dbReference>
<dbReference type="Proteomes" id="UP001152797">
    <property type="component" value="Unassembled WGS sequence"/>
</dbReference>
<evidence type="ECO:0000313" key="5">
    <source>
        <dbReference type="Proteomes" id="UP001152797"/>
    </source>
</evidence>
<dbReference type="EMBL" id="CAMXCT030000493">
    <property type="protein sequence ID" value="CAL4766848.1"/>
    <property type="molecule type" value="Genomic_DNA"/>
</dbReference>
<proteinExistence type="predicted"/>
<evidence type="ECO:0000256" key="1">
    <source>
        <dbReference type="SAM" id="MobiDB-lite"/>
    </source>
</evidence>
<accession>A0A9P1FKS0</accession>
<keyword evidence="2" id="KW-0472">Membrane</keyword>
<keyword evidence="5" id="KW-1185">Reference proteome</keyword>
<feature type="transmembrane region" description="Helical" evidence="2">
    <location>
        <begin position="227"/>
        <end position="253"/>
    </location>
</feature>
<protein>
    <submittedName>
        <fullName evidence="3">Uncharacterized protein</fullName>
    </submittedName>
</protein>
<sequence length="315" mass="35275">MATDSARLKLEKVYHWFDTFHNTEPERHPGKTGCCLTLLMVPAVLIYGIVWFVQHQQKPPVETLVIDWSISYGPYPMKVSCHEGASCWLYLSGCESESSGRCISLAAGQELELQMCYSLAAREGLHAWWTGSSSGISIYSQAKSMWMKQAIEAGRSSMTYVKTEDKTKESGEWERLRHEWFTMYLSSEAAIGKTMKPLLQEHRSGAYAAQIVMKPEFYEKTLEKLDFIVSLIGEVGGAYGIISTIFFALYILLWNVENANQKSHDQSLPVTAPAPVAMEPGAEITTTPKAEVTPPPPTRSATDDMMVEHTREAFV</sequence>
<feature type="region of interest" description="Disordered" evidence="1">
    <location>
        <begin position="283"/>
        <end position="303"/>
    </location>
</feature>
<evidence type="ECO:0000313" key="4">
    <source>
        <dbReference type="EMBL" id="CAL4766848.1"/>
    </source>
</evidence>